<protein>
    <recommendedName>
        <fullName evidence="4">DUF5105 domain-containing protein</fullName>
    </recommendedName>
</protein>
<dbReference type="AlphaFoldDB" id="A0A4R3T3Q6"/>
<dbReference type="Proteomes" id="UP000295773">
    <property type="component" value="Unassembled WGS sequence"/>
</dbReference>
<feature type="chain" id="PRO_5038947862" description="DUF5105 domain-containing protein" evidence="1">
    <location>
        <begin position="26"/>
        <end position="179"/>
    </location>
</feature>
<dbReference type="PROSITE" id="PS51257">
    <property type="entry name" value="PROKAR_LIPOPROTEIN"/>
    <property type="match status" value="1"/>
</dbReference>
<name>A0A4R3T3Q6_9FIRM</name>
<organism evidence="2 3">
    <name type="scientific">Longicatena caecimuris</name>
    <dbReference type="NCBI Taxonomy" id="1796635"/>
    <lineage>
        <taxon>Bacteria</taxon>
        <taxon>Bacillati</taxon>
        <taxon>Bacillota</taxon>
        <taxon>Erysipelotrichia</taxon>
        <taxon>Erysipelotrichales</taxon>
        <taxon>Erysipelotrichaceae</taxon>
        <taxon>Longicatena</taxon>
    </lineage>
</organism>
<evidence type="ECO:0000256" key="1">
    <source>
        <dbReference type="SAM" id="SignalP"/>
    </source>
</evidence>
<feature type="signal peptide" evidence="1">
    <location>
        <begin position="1"/>
        <end position="25"/>
    </location>
</feature>
<gene>
    <name evidence="2" type="ORF">EDD61_12228</name>
</gene>
<evidence type="ECO:0000313" key="2">
    <source>
        <dbReference type="EMBL" id="TCU55664.1"/>
    </source>
</evidence>
<keyword evidence="1" id="KW-0732">Signal</keyword>
<dbReference type="RefSeq" id="WP_132225478.1">
    <property type="nucleotide sequence ID" value="NZ_JADPGE010000007.1"/>
</dbReference>
<evidence type="ECO:0000313" key="3">
    <source>
        <dbReference type="Proteomes" id="UP000295773"/>
    </source>
</evidence>
<sequence length="179" mass="20672">MKQKSARIKKIMAVFCCMVMAMAIAGCQRTDKSSPKGLTEVYLEKMKEGKYKEACDTVGAEFDQKSYDKSANLQKELMKLTYANMTYEVNEEKIKDDKATVSVKVKNFNYIDTMNDAIYETMKQKKDDEFTKSEFTKKMKKAKQKEETVLVNYRKENKKWIFDGSNSLLNAAMLGYLNS</sequence>
<proteinExistence type="predicted"/>
<reference evidence="2 3" key="1">
    <citation type="submission" date="2019-03" db="EMBL/GenBank/DDBJ databases">
        <title>Genomic Encyclopedia of Type Strains, Phase IV (KMG-IV): sequencing the most valuable type-strain genomes for metagenomic binning, comparative biology and taxonomic classification.</title>
        <authorList>
            <person name="Goeker M."/>
        </authorList>
    </citation>
    <scope>NUCLEOTIDE SEQUENCE [LARGE SCALE GENOMIC DNA]</scope>
    <source>
        <strain evidence="2 3">DSM 29481</strain>
    </source>
</reference>
<dbReference type="EMBL" id="SMBP01000022">
    <property type="protein sequence ID" value="TCU55664.1"/>
    <property type="molecule type" value="Genomic_DNA"/>
</dbReference>
<keyword evidence="3" id="KW-1185">Reference proteome</keyword>
<evidence type="ECO:0008006" key="4">
    <source>
        <dbReference type="Google" id="ProtNLM"/>
    </source>
</evidence>
<accession>A0A4R3T3Q6</accession>
<comment type="caution">
    <text evidence="2">The sequence shown here is derived from an EMBL/GenBank/DDBJ whole genome shotgun (WGS) entry which is preliminary data.</text>
</comment>